<reference evidence="1" key="1">
    <citation type="submission" date="2018-11" db="EMBL/GenBank/DDBJ databases">
        <authorList>
            <person name="Alioto T."/>
            <person name="Alioto T."/>
        </authorList>
    </citation>
    <scope>NUCLEOTIDE SEQUENCE</scope>
</reference>
<name>A0A8B6C6Q9_MYTGA</name>
<sequence length="323" mass="37020">MAQIGSHLKIIGQNGTEMKHKSLSTIAHQEVAVDTVQATQNKFTIHMIQGIGNVIDLNRFNSFKKLLRITAYVRRFITNCRKRAIHTGFIDSTDIYMTGEIDISKVTLGCYSCRPPHGYNVEFLVNGRSEDSLTLNYETGKCTHRIGECKPDLCSCSPSGNEFLRSFYSQETNKTATFSCNMVFVDVIADSRFSKYKTLFYDGTEIHPMDTITDIEYSSAENNGNKDKTKDNNEAECEDTMILRPHRNEEITPLCLNTAPPCDELQSSKDEQVPQMNRQVEECVIRKQDEQVPQMNRQVDECVIRKEGNERSNNLERRLKYRR</sequence>
<comment type="caution">
    <text evidence="1">The sequence shown here is derived from an EMBL/GenBank/DDBJ whole genome shotgun (WGS) entry which is preliminary data.</text>
</comment>
<evidence type="ECO:0000313" key="2">
    <source>
        <dbReference type="Proteomes" id="UP000596742"/>
    </source>
</evidence>
<dbReference type="EMBL" id="UYJE01001227">
    <property type="protein sequence ID" value="VDI00318.1"/>
    <property type="molecule type" value="Genomic_DNA"/>
</dbReference>
<protein>
    <submittedName>
        <fullName evidence="1">Uncharacterized protein</fullName>
    </submittedName>
</protein>
<dbReference type="AlphaFoldDB" id="A0A8B6C6Q9"/>
<keyword evidence="2" id="KW-1185">Reference proteome</keyword>
<dbReference type="Proteomes" id="UP000596742">
    <property type="component" value="Unassembled WGS sequence"/>
</dbReference>
<organism evidence="1 2">
    <name type="scientific">Mytilus galloprovincialis</name>
    <name type="common">Mediterranean mussel</name>
    <dbReference type="NCBI Taxonomy" id="29158"/>
    <lineage>
        <taxon>Eukaryota</taxon>
        <taxon>Metazoa</taxon>
        <taxon>Spiralia</taxon>
        <taxon>Lophotrochozoa</taxon>
        <taxon>Mollusca</taxon>
        <taxon>Bivalvia</taxon>
        <taxon>Autobranchia</taxon>
        <taxon>Pteriomorphia</taxon>
        <taxon>Mytilida</taxon>
        <taxon>Mytiloidea</taxon>
        <taxon>Mytilidae</taxon>
        <taxon>Mytilinae</taxon>
        <taxon>Mytilus</taxon>
    </lineage>
</organism>
<gene>
    <name evidence="1" type="ORF">MGAL_10B046479</name>
</gene>
<evidence type="ECO:0000313" key="1">
    <source>
        <dbReference type="EMBL" id="VDI00318.1"/>
    </source>
</evidence>
<proteinExistence type="predicted"/>
<accession>A0A8B6C6Q9</accession>